<accession>A0A6N7W9C1</accession>
<dbReference type="AlphaFoldDB" id="A0A6N7W9C1"/>
<feature type="domain" description="Wadjet protein JetD C-terminal" evidence="1">
    <location>
        <begin position="269"/>
        <end position="406"/>
    </location>
</feature>
<evidence type="ECO:0000313" key="3">
    <source>
        <dbReference type="Proteomes" id="UP000436047"/>
    </source>
</evidence>
<gene>
    <name evidence="2" type="ORF">FYJ45_01585</name>
</gene>
<comment type="caution">
    <text evidence="2">The sequence shown here is derived from an EMBL/GenBank/DDBJ whole genome shotgun (WGS) entry which is preliminary data.</text>
</comment>
<evidence type="ECO:0000259" key="1">
    <source>
        <dbReference type="Pfam" id="PF09983"/>
    </source>
</evidence>
<evidence type="ECO:0000313" key="2">
    <source>
        <dbReference type="EMBL" id="MSS87087.1"/>
    </source>
</evidence>
<organism evidence="2 3">
    <name type="scientific">Eisenbergiella porci</name>
    <dbReference type="NCBI Taxonomy" id="2652274"/>
    <lineage>
        <taxon>Bacteria</taxon>
        <taxon>Bacillati</taxon>
        <taxon>Bacillota</taxon>
        <taxon>Clostridia</taxon>
        <taxon>Lachnospirales</taxon>
        <taxon>Lachnospiraceae</taxon>
        <taxon>Eisenbergiella</taxon>
    </lineage>
</organism>
<proteinExistence type="predicted"/>
<protein>
    <submittedName>
        <fullName evidence="2">DUF2399 domain-containing protein</fullName>
    </submittedName>
</protein>
<dbReference type="InterPro" id="IPR024534">
    <property type="entry name" value="JetD_C"/>
</dbReference>
<dbReference type="Proteomes" id="UP000436047">
    <property type="component" value="Unassembled WGS sequence"/>
</dbReference>
<name>A0A6N7W9C1_9FIRM</name>
<sequence length="410" mass="47759">MGGRTMKKREKEKGRNVVAVILDRYEEHSSDWKKYGDEGAAGRRSVFVEQELYDEIGRQELIAQIVELSKKGLLDVKWYQTGSEVECFIYRLEDMNAFYALDGRRPKRELAQARLKELEELIGSREWKPWLLDSLEELRKPLEAGKIPRVYEKKEYYLKALAGLNQLNEPIYKRVFSKHFLGKSKVFENEIQGVVISAARRFHPDVDSDPEVMSAEEVLSQIFVETYSQELWIKGPLRLQVCGKVSGFSEFPFGVGLNADMLKNAEICQEQDICKVVTVENKANFMKMPYEEGTLLVYTHGFFSPKERFFLKKLETVLKKKRVEYFHTGDLDYGGIRIFQHIQKNIFPKLQPLWMDEETFLKYAEEAAAVEEAYLDKLRKLSVPETLEGLKKCILETGKVIEQECMLWKE</sequence>
<dbReference type="Pfam" id="PF09983">
    <property type="entry name" value="JetD_C"/>
    <property type="match status" value="1"/>
</dbReference>
<dbReference type="EMBL" id="VUMI01000002">
    <property type="protein sequence ID" value="MSS87087.1"/>
    <property type="molecule type" value="Genomic_DNA"/>
</dbReference>
<reference evidence="2 3" key="1">
    <citation type="submission" date="2019-08" db="EMBL/GenBank/DDBJ databases">
        <title>In-depth cultivation of the pig gut microbiome towards novel bacterial diversity and tailored functional studies.</title>
        <authorList>
            <person name="Wylensek D."/>
            <person name="Hitch T.C.A."/>
            <person name="Clavel T."/>
        </authorList>
    </citation>
    <scope>NUCLEOTIDE SEQUENCE [LARGE SCALE GENOMIC DNA]</scope>
    <source>
        <strain evidence="2 3">WCA-389-WT-23B</strain>
    </source>
</reference>
<keyword evidence="3" id="KW-1185">Reference proteome</keyword>